<accession>A0ABP6GID6</accession>
<name>A0ABP6GID6_9ACTN</name>
<sequence length="231" mass="25002">MTGRGAGIEELLAQAAVPTASGAGFDAAAAVHRLAAGAGARGHRRQLRDWQAREARKAQIALDWICQWSLTDAQEQLRRFAGDDPDPDPEGPFVFGCLLHRLGYGKSAQFWWRLAAGADHRGAAYCLHLHHLQLDVAYGASSHWYERFAALPSRAGSGSDAVAHYELLAAASRHRHRRLPPGDGVSREIEDEVHRLAAETMKNCGVVGRPGQRFADVLATAAPGKTHRPGP</sequence>
<gene>
    <name evidence="1" type="ORF">GCM10010315_53230</name>
</gene>
<keyword evidence="2" id="KW-1185">Reference proteome</keyword>
<proteinExistence type="predicted"/>
<comment type="caution">
    <text evidence="1">The sequence shown here is derived from an EMBL/GenBank/DDBJ whole genome shotgun (WGS) entry which is preliminary data.</text>
</comment>
<evidence type="ECO:0000313" key="1">
    <source>
        <dbReference type="EMBL" id="GAA2724166.1"/>
    </source>
</evidence>
<reference evidence="2" key="1">
    <citation type="journal article" date="2019" name="Int. J. Syst. Evol. Microbiol.">
        <title>The Global Catalogue of Microorganisms (GCM) 10K type strain sequencing project: providing services to taxonomists for standard genome sequencing and annotation.</title>
        <authorList>
            <consortium name="The Broad Institute Genomics Platform"/>
            <consortium name="The Broad Institute Genome Sequencing Center for Infectious Disease"/>
            <person name="Wu L."/>
            <person name="Ma J."/>
        </authorList>
    </citation>
    <scope>NUCLEOTIDE SEQUENCE [LARGE SCALE GENOMIC DNA]</scope>
    <source>
        <strain evidence="2">JCM 4542</strain>
    </source>
</reference>
<organism evidence="1 2">
    <name type="scientific">Streptomyces luteosporeus</name>
    <dbReference type="NCBI Taxonomy" id="173856"/>
    <lineage>
        <taxon>Bacteria</taxon>
        <taxon>Bacillati</taxon>
        <taxon>Actinomycetota</taxon>
        <taxon>Actinomycetes</taxon>
        <taxon>Kitasatosporales</taxon>
        <taxon>Streptomycetaceae</taxon>
        <taxon>Streptomyces</taxon>
    </lineage>
</organism>
<evidence type="ECO:0008006" key="3">
    <source>
        <dbReference type="Google" id="ProtNLM"/>
    </source>
</evidence>
<dbReference type="RefSeq" id="WP_344438758.1">
    <property type="nucleotide sequence ID" value="NZ_BAAASL010000025.1"/>
</dbReference>
<dbReference type="Proteomes" id="UP001500886">
    <property type="component" value="Unassembled WGS sequence"/>
</dbReference>
<evidence type="ECO:0000313" key="2">
    <source>
        <dbReference type="Proteomes" id="UP001500886"/>
    </source>
</evidence>
<dbReference type="EMBL" id="BAAASL010000025">
    <property type="protein sequence ID" value="GAA2724166.1"/>
    <property type="molecule type" value="Genomic_DNA"/>
</dbReference>
<protein>
    <recommendedName>
        <fullName evidence="3">Sel1 repeat family protein</fullName>
    </recommendedName>
</protein>